<accession>A0A930N0F7</accession>
<dbReference type="Proteomes" id="UP000771736">
    <property type="component" value="Unassembled WGS sequence"/>
</dbReference>
<name>A0A930N0F7_9BACT</name>
<dbReference type="AlphaFoldDB" id="A0A930N0F7"/>
<protein>
    <submittedName>
        <fullName evidence="1">Uncharacterized protein</fullName>
    </submittedName>
</protein>
<dbReference type="EMBL" id="JABZSJ010000062">
    <property type="protein sequence ID" value="MBF1385043.1"/>
    <property type="molecule type" value="Genomic_DNA"/>
</dbReference>
<sequence>MEDKVFGTLSFRFGWTKKEQIRFFDKLYDVRIRTSSLKDELPTEIQQNSYLSFEAEKNTICEKAKILIGNFIDVNKEQISEQLGIQAIENLATLLTPYEVLFFKNGKYAILFQTKWSESDMCILCDGANLKVDEGYILEFEY</sequence>
<dbReference type="RefSeq" id="WP_273160915.1">
    <property type="nucleotide sequence ID" value="NZ_JABZSJ010000062.1"/>
</dbReference>
<comment type="caution">
    <text evidence="1">The sequence shown here is derived from an EMBL/GenBank/DDBJ whole genome shotgun (WGS) entry which is preliminary data.</text>
</comment>
<organism evidence="1 2">
    <name type="scientific">Prevotella aurantiaca</name>
    <dbReference type="NCBI Taxonomy" id="596085"/>
    <lineage>
        <taxon>Bacteria</taxon>
        <taxon>Pseudomonadati</taxon>
        <taxon>Bacteroidota</taxon>
        <taxon>Bacteroidia</taxon>
        <taxon>Bacteroidales</taxon>
        <taxon>Prevotellaceae</taxon>
        <taxon>Prevotella</taxon>
    </lineage>
</organism>
<gene>
    <name evidence="1" type="ORF">HXN26_09390</name>
</gene>
<proteinExistence type="predicted"/>
<evidence type="ECO:0000313" key="1">
    <source>
        <dbReference type="EMBL" id="MBF1385043.1"/>
    </source>
</evidence>
<evidence type="ECO:0000313" key="2">
    <source>
        <dbReference type="Proteomes" id="UP000771736"/>
    </source>
</evidence>
<reference evidence="1" key="1">
    <citation type="submission" date="2020-04" db="EMBL/GenBank/DDBJ databases">
        <title>Deep metagenomics examines the oral microbiome during advanced dental caries in children, revealing novel taxa and co-occurrences with host molecules.</title>
        <authorList>
            <person name="Baker J.L."/>
            <person name="Morton J.T."/>
            <person name="Dinis M."/>
            <person name="Alvarez R."/>
            <person name="Tran N.C."/>
            <person name="Knight R."/>
            <person name="Edlund A."/>
        </authorList>
    </citation>
    <scope>NUCLEOTIDE SEQUENCE</scope>
    <source>
        <strain evidence="1">JCVI_44_bin.5</strain>
    </source>
</reference>